<dbReference type="SUPFAM" id="SSF52172">
    <property type="entry name" value="CheY-like"/>
    <property type="match status" value="1"/>
</dbReference>
<dbReference type="Proteomes" id="UP001160519">
    <property type="component" value="Unassembled WGS sequence"/>
</dbReference>
<dbReference type="EMBL" id="JAQSDF010000044">
    <property type="protein sequence ID" value="MDI1231822.1"/>
    <property type="molecule type" value="Genomic_DNA"/>
</dbReference>
<accession>A0AA43Q753</accession>
<evidence type="ECO:0000313" key="3">
    <source>
        <dbReference type="EMBL" id="MDI1231822.1"/>
    </source>
</evidence>
<evidence type="ECO:0000259" key="2">
    <source>
        <dbReference type="PROSITE" id="PS50110"/>
    </source>
</evidence>
<name>A0AA43Q753_9GAMM</name>
<feature type="modified residue" description="4-aspartylphosphate" evidence="1">
    <location>
        <position position="67"/>
    </location>
</feature>
<evidence type="ECO:0000256" key="1">
    <source>
        <dbReference type="PROSITE-ProRule" id="PRU00169"/>
    </source>
</evidence>
<dbReference type="AlphaFoldDB" id="A0AA43Q753"/>
<keyword evidence="4" id="KW-1185">Reference proteome</keyword>
<dbReference type="Pfam" id="PF00072">
    <property type="entry name" value="Response_reg"/>
    <property type="match status" value="1"/>
</dbReference>
<dbReference type="SMART" id="SM00448">
    <property type="entry name" value="REC"/>
    <property type="match status" value="1"/>
</dbReference>
<dbReference type="InterPro" id="IPR011006">
    <property type="entry name" value="CheY-like_superfamily"/>
</dbReference>
<dbReference type="Gene3D" id="3.40.50.2300">
    <property type="match status" value="1"/>
</dbReference>
<gene>
    <name evidence="3" type="ORF">PSU93_11795</name>
</gene>
<keyword evidence="1" id="KW-0597">Phosphoprotein</keyword>
<reference evidence="3" key="1">
    <citation type="submission" date="2023-01" db="EMBL/GenBank/DDBJ databases">
        <title>Biogeochemical cycle of methane in antarctic sediments.</title>
        <authorList>
            <person name="Roldan D.M."/>
            <person name="Menes R.J."/>
        </authorList>
    </citation>
    <scope>NUCLEOTIDE SEQUENCE [LARGE SCALE GENOMIC DNA]</scope>
    <source>
        <strain evidence="3">K-2018 MAG008</strain>
    </source>
</reference>
<dbReference type="InterPro" id="IPR001789">
    <property type="entry name" value="Sig_transdc_resp-reg_receiver"/>
</dbReference>
<dbReference type="CDD" id="cd17557">
    <property type="entry name" value="REC_Rcp-like"/>
    <property type="match status" value="1"/>
</dbReference>
<feature type="domain" description="Response regulatory" evidence="2">
    <location>
        <begin position="9"/>
        <end position="134"/>
    </location>
</feature>
<dbReference type="GO" id="GO:0000160">
    <property type="term" value="P:phosphorelay signal transduction system"/>
    <property type="evidence" value="ECO:0007669"/>
    <property type="project" value="InterPro"/>
</dbReference>
<comment type="caution">
    <text evidence="3">The sequence shown here is derived from an EMBL/GenBank/DDBJ whole genome shotgun (WGS) entry which is preliminary data.</text>
</comment>
<protein>
    <submittedName>
        <fullName evidence="3">Response regulator</fullName>
    </submittedName>
</protein>
<dbReference type="PANTHER" id="PTHR44520">
    <property type="entry name" value="RESPONSE REGULATOR RCP1-RELATED"/>
    <property type="match status" value="1"/>
</dbReference>
<dbReference type="InterPro" id="IPR052893">
    <property type="entry name" value="TCS_response_regulator"/>
</dbReference>
<evidence type="ECO:0000313" key="4">
    <source>
        <dbReference type="Proteomes" id="UP001160519"/>
    </source>
</evidence>
<dbReference type="PROSITE" id="PS50110">
    <property type="entry name" value="RESPONSE_REGULATORY"/>
    <property type="match status" value="1"/>
</dbReference>
<organism evidence="3 4">
    <name type="scientific">Candidatus Methylobacter titanis</name>
    <dbReference type="NCBI Taxonomy" id="3053457"/>
    <lineage>
        <taxon>Bacteria</taxon>
        <taxon>Pseudomonadati</taxon>
        <taxon>Pseudomonadota</taxon>
        <taxon>Gammaproteobacteria</taxon>
        <taxon>Methylococcales</taxon>
        <taxon>Methylococcaceae</taxon>
        <taxon>Methylobacter</taxon>
    </lineage>
</organism>
<proteinExistence type="predicted"/>
<sequence>MRPKNSIFTVLLVEDEPADAFLVRMGFKENKILVDLKHVEDGVEAFAFLQQEGAYHDAPCPDLILLDINMPRMDGLTFLKKIKTMEPLRRIPVVVLTTSAAESDVFSSYDYGAAGYVVKPLDVLQFMEVIRSLENYWITLVQHPNF</sequence>